<accession>A0A1L7XCH1</accession>
<name>A0A1L7XCH1_9HELO</name>
<sequence>MATLDSLKQDLRQKVTATTSSPKQPLSDIQYSAGFDNLVRGSGWITYQDFIIPQLSHLLAPLFNSRIHISVLEIGPGPKSVFGYLPSRLRRKIRRYTAFEPNGLFATRLEEWFCSTSETESPLPCLESPPDILRIPFVLDSNTGSGIGTGTSDGDEKFDVILFCHSMYGMKPKHRFIERALEMLVERPEGGMVVVFHRDTLHLDGLMCYRTACFPTGVTCVANDDEVLDCFAPFIAGFVMQDVDVDKAIRAEWRKVCRALGRREEAHPDYLFFSSPNVMMAFTQHATTLPELTAQVPLVKGDMTVKNREARLHRPASVIRPTEVRHIQQCVRWALKHRVGLTVIGGGHSGHCLWPNVVSVDMGAFDQVHILTAGEEGRKLGSDSGSLVVVEAGCKTGDIIRKAMAAGVTVPLGARPSVGAGLWLQGGIGHLARLHGLACDAIVGAVVVSVDSSQVLCVGRVPSQHQPAGAVRPENENDLLWAVKGAGTNFGIVVSVTFKAYTALTYSIRNWVVPLSDNLEARLKLSDFDEFVARKLPRNCSADAYLYWDTDQLHLGVTMFESSTARPTFETPTPPPTPISTILGPEDNFKVVDGVGLFETEMYMSGMHGGHGGGKTSSFKRCLFLKRIGAVNFADILVAAVETRPGPLCYLHLLQGGGAMGDVAADATAFGCRDWDFACVVTGVWPRDQDGTEVARAAVRWVYNVARALLPLSSGAYGADLGPDPRDGALAARAFGPNRPRLARLKHSWDPRNVLAYACPLPKAPMEQKLIILVTGESCAGKDYCADIWVSVFTSYTHKSLTARAVSISDATKQEYAAATGADLNRLLCDRTYKEQHRPTLTTFFQGQVQQRPRLPEEHFLNVVYGAADVDVLLITGMRDEAPVAALSHLVPDSRLFEIRVEASKETRRVRRGCHGGDDDGDDKKDNKDSYNGRPNLTALDYRPSLIFDNDTTGNEAAKRLAERYLLPFFHENLQRLANMVRAVPDFPHPGIEFRHVLDISQQPGGLALCTSLLHTHFTGDWAKVDVVACCEAGGFVYASALAARVDRPLALIREAGKLPPPTISVIKSPSHISSSVSNDSREKRIEMDRDVIPRDASVVVVDDVLATGETLYAVLRLLEEAGIGAEDISVMAVAEFPVHRGRELLHRRGFGRVNIQSLLVFGGT</sequence>
<dbReference type="InterPro" id="IPR000836">
    <property type="entry name" value="PRTase_dom"/>
</dbReference>
<dbReference type="SUPFAM" id="SSF56176">
    <property type="entry name" value="FAD-binding/transporter-associated domain-like"/>
    <property type="match status" value="1"/>
</dbReference>
<evidence type="ECO:0000259" key="6">
    <source>
        <dbReference type="PROSITE" id="PS51387"/>
    </source>
</evidence>
<keyword evidence="4" id="KW-0560">Oxidoreductase</keyword>
<dbReference type="SUPFAM" id="SSF53271">
    <property type="entry name" value="PRTase-like"/>
    <property type="match status" value="1"/>
</dbReference>
<dbReference type="Gene3D" id="3.40.462.20">
    <property type="match status" value="1"/>
</dbReference>
<dbReference type="GO" id="GO:0006695">
    <property type="term" value="P:cholesterol biosynthetic process"/>
    <property type="evidence" value="ECO:0007669"/>
    <property type="project" value="InterPro"/>
</dbReference>
<evidence type="ECO:0000313" key="8">
    <source>
        <dbReference type="Proteomes" id="UP000184330"/>
    </source>
</evidence>
<dbReference type="GO" id="GO:0071949">
    <property type="term" value="F:FAD binding"/>
    <property type="evidence" value="ECO:0007669"/>
    <property type="project" value="InterPro"/>
</dbReference>
<gene>
    <name evidence="7" type="ORF">PAC_12564</name>
</gene>
<dbReference type="GO" id="GO:0004631">
    <property type="term" value="F:phosphomevalonate kinase activity"/>
    <property type="evidence" value="ECO:0007669"/>
    <property type="project" value="InterPro"/>
</dbReference>
<dbReference type="AlphaFoldDB" id="A0A1L7XCH1"/>
<dbReference type="InterPro" id="IPR027417">
    <property type="entry name" value="P-loop_NTPase"/>
</dbReference>
<dbReference type="Gene3D" id="3.40.50.2020">
    <property type="match status" value="1"/>
</dbReference>
<dbReference type="GO" id="GO:0016757">
    <property type="term" value="F:glycosyltransferase activity"/>
    <property type="evidence" value="ECO:0007669"/>
    <property type="project" value="UniProtKB-KW"/>
</dbReference>
<dbReference type="InterPro" id="IPR029063">
    <property type="entry name" value="SAM-dependent_MTases_sf"/>
</dbReference>
<dbReference type="InterPro" id="IPR036318">
    <property type="entry name" value="FAD-bd_PCMH-like_sf"/>
</dbReference>
<dbReference type="InterPro" id="IPR029057">
    <property type="entry name" value="PRTase-like"/>
</dbReference>
<evidence type="ECO:0000313" key="7">
    <source>
        <dbReference type="EMBL" id="CZR62667.1"/>
    </source>
</evidence>
<dbReference type="STRING" id="576137.A0A1L7XCH1"/>
<dbReference type="GO" id="GO:0005737">
    <property type="term" value="C:cytoplasm"/>
    <property type="evidence" value="ECO:0007669"/>
    <property type="project" value="InterPro"/>
</dbReference>
<keyword evidence="2" id="KW-0285">Flavoprotein</keyword>
<organism evidence="7 8">
    <name type="scientific">Phialocephala subalpina</name>
    <dbReference type="NCBI Taxonomy" id="576137"/>
    <lineage>
        <taxon>Eukaryota</taxon>
        <taxon>Fungi</taxon>
        <taxon>Dikarya</taxon>
        <taxon>Ascomycota</taxon>
        <taxon>Pezizomycotina</taxon>
        <taxon>Leotiomycetes</taxon>
        <taxon>Helotiales</taxon>
        <taxon>Mollisiaceae</taxon>
        <taxon>Phialocephala</taxon>
        <taxon>Phialocephala fortinii species complex</taxon>
    </lineage>
</organism>
<evidence type="ECO:0000256" key="5">
    <source>
        <dbReference type="SAM" id="MobiDB-lite"/>
    </source>
</evidence>
<proteinExistence type="inferred from homology"/>
<dbReference type="SUPFAM" id="SSF53335">
    <property type="entry name" value="S-adenosyl-L-methionine-dependent methyltransferases"/>
    <property type="match status" value="1"/>
</dbReference>
<dbReference type="InterPro" id="IPR050416">
    <property type="entry name" value="FAD-linked_Oxidoreductase"/>
</dbReference>
<dbReference type="GO" id="GO:0016491">
    <property type="term" value="F:oxidoreductase activity"/>
    <property type="evidence" value="ECO:0007669"/>
    <property type="project" value="UniProtKB-KW"/>
</dbReference>
<dbReference type="OrthoDB" id="363185at2759"/>
<dbReference type="PANTHER" id="PTHR42973">
    <property type="entry name" value="BINDING OXIDOREDUCTASE, PUTATIVE (AFU_ORTHOLOGUE AFUA_1G17690)-RELATED"/>
    <property type="match status" value="1"/>
</dbReference>
<feature type="region of interest" description="Disordered" evidence="5">
    <location>
        <begin position="908"/>
        <end position="937"/>
    </location>
</feature>
<reference evidence="7 8" key="1">
    <citation type="submission" date="2016-03" db="EMBL/GenBank/DDBJ databases">
        <authorList>
            <person name="Ploux O."/>
        </authorList>
    </citation>
    <scope>NUCLEOTIDE SEQUENCE [LARGE SCALE GENOMIC DNA]</scope>
    <source>
        <strain evidence="7 8">UAMH 11012</strain>
    </source>
</reference>
<dbReference type="Gene3D" id="3.40.50.300">
    <property type="entry name" value="P-loop containing nucleotide triphosphate hydrolases"/>
    <property type="match status" value="1"/>
</dbReference>
<dbReference type="Gene3D" id="3.30.465.10">
    <property type="match status" value="1"/>
</dbReference>
<dbReference type="InterPro" id="IPR006094">
    <property type="entry name" value="Oxid_FAD_bind_N"/>
</dbReference>
<dbReference type="InterPro" id="IPR016166">
    <property type="entry name" value="FAD-bd_PCMH"/>
</dbReference>
<dbReference type="GO" id="GO:0019287">
    <property type="term" value="P:isopentenyl diphosphate biosynthetic process, mevalonate pathway"/>
    <property type="evidence" value="ECO:0007669"/>
    <property type="project" value="UniProtKB-UniPathway"/>
</dbReference>
<dbReference type="Pfam" id="PF01565">
    <property type="entry name" value="FAD_binding_4"/>
    <property type="match status" value="1"/>
</dbReference>
<evidence type="ECO:0000256" key="2">
    <source>
        <dbReference type="ARBA" id="ARBA00022630"/>
    </source>
</evidence>
<evidence type="ECO:0000256" key="4">
    <source>
        <dbReference type="ARBA" id="ARBA00023002"/>
    </source>
</evidence>
<dbReference type="Gene3D" id="3.40.50.150">
    <property type="entry name" value="Vaccinia Virus protein VP39"/>
    <property type="match status" value="1"/>
</dbReference>
<keyword evidence="7" id="KW-0328">Glycosyltransferase</keyword>
<keyword evidence="7" id="KW-0808">Transferase</keyword>
<dbReference type="InterPro" id="IPR016169">
    <property type="entry name" value="FAD-bd_PCMH_sub2"/>
</dbReference>
<dbReference type="Proteomes" id="UP000184330">
    <property type="component" value="Unassembled WGS sequence"/>
</dbReference>
<dbReference type="InterPro" id="IPR005919">
    <property type="entry name" value="Pmev_kin_anim"/>
</dbReference>
<dbReference type="PROSITE" id="PS51387">
    <property type="entry name" value="FAD_PCMH"/>
    <property type="match status" value="1"/>
</dbReference>
<dbReference type="PANTHER" id="PTHR42973:SF25">
    <property type="entry name" value="PHOSPHOMEVALONATE KINASE"/>
    <property type="match status" value="1"/>
</dbReference>
<protein>
    <submittedName>
        <fullName evidence="7">Related to adenine phosphoribosyltransferase</fullName>
    </submittedName>
</protein>
<evidence type="ECO:0000256" key="1">
    <source>
        <dbReference type="ARBA" id="ARBA00005466"/>
    </source>
</evidence>
<evidence type="ECO:0000256" key="3">
    <source>
        <dbReference type="ARBA" id="ARBA00022827"/>
    </source>
</evidence>
<dbReference type="EMBL" id="FJOG01000021">
    <property type="protein sequence ID" value="CZR62667.1"/>
    <property type="molecule type" value="Genomic_DNA"/>
</dbReference>
<dbReference type="UniPathway" id="UPA00057">
    <property type="reaction ID" value="UER00099"/>
</dbReference>
<keyword evidence="8" id="KW-1185">Reference proteome</keyword>
<feature type="compositionally biased region" description="Basic and acidic residues" evidence="5">
    <location>
        <begin position="915"/>
        <end position="931"/>
    </location>
</feature>
<dbReference type="Pfam" id="PF00156">
    <property type="entry name" value="Pribosyltran"/>
    <property type="match status" value="1"/>
</dbReference>
<dbReference type="Pfam" id="PF04275">
    <property type="entry name" value="P-mevalo_kinase"/>
    <property type="match status" value="1"/>
</dbReference>
<comment type="similarity">
    <text evidence="1">Belongs to the oxygen-dependent FAD-linked oxidoreductase family.</text>
</comment>
<keyword evidence="3" id="KW-0274">FAD</keyword>
<dbReference type="CDD" id="cd06223">
    <property type="entry name" value="PRTases_typeI"/>
    <property type="match status" value="1"/>
</dbReference>
<feature type="domain" description="FAD-binding PCMH-type" evidence="6">
    <location>
        <begin position="311"/>
        <end position="503"/>
    </location>
</feature>